<proteinExistence type="predicted"/>
<name>A0A8S9YGK6_9TREM</name>
<organism evidence="1 2">
    <name type="scientific">Paragonimus skrjabini miyazakii</name>
    <dbReference type="NCBI Taxonomy" id="59628"/>
    <lineage>
        <taxon>Eukaryota</taxon>
        <taxon>Metazoa</taxon>
        <taxon>Spiralia</taxon>
        <taxon>Lophotrochozoa</taxon>
        <taxon>Platyhelminthes</taxon>
        <taxon>Trematoda</taxon>
        <taxon>Digenea</taxon>
        <taxon>Plagiorchiida</taxon>
        <taxon>Troglotremata</taxon>
        <taxon>Troglotrematidae</taxon>
        <taxon>Paragonimus</taxon>
    </lineage>
</organism>
<evidence type="ECO:0000313" key="2">
    <source>
        <dbReference type="Proteomes" id="UP000822476"/>
    </source>
</evidence>
<sequence length="84" mass="9704">MRHTIGTDHTNVTESNQTLVNQIVRYCFCYGGENYSKCQQMERGNDQATRTTLMKVMRKVCQKVTNNKNVYALLEFMHNLAGLI</sequence>
<dbReference type="Proteomes" id="UP000822476">
    <property type="component" value="Unassembled WGS sequence"/>
</dbReference>
<gene>
    <name evidence="1" type="ORF">EG68_10506</name>
</gene>
<keyword evidence="2" id="KW-1185">Reference proteome</keyword>
<reference evidence="1" key="1">
    <citation type="submission" date="2019-07" db="EMBL/GenBank/DDBJ databases">
        <title>Annotation for the trematode Paragonimus miyazaki's.</title>
        <authorList>
            <person name="Choi Y.-J."/>
        </authorList>
    </citation>
    <scope>NUCLEOTIDE SEQUENCE</scope>
    <source>
        <strain evidence="1">Japan</strain>
    </source>
</reference>
<protein>
    <submittedName>
        <fullName evidence="1">Uncharacterized protein</fullName>
    </submittedName>
</protein>
<comment type="caution">
    <text evidence="1">The sequence shown here is derived from an EMBL/GenBank/DDBJ whole genome shotgun (WGS) entry which is preliminary data.</text>
</comment>
<accession>A0A8S9YGK6</accession>
<dbReference type="AlphaFoldDB" id="A0A8S9YGK6"/>
<dbReference type="EMBL" id="JTDE01020810">
    <property type="protein sequence ID" value="KAF7233780.1"/>
    <property type="molecule type" value="Genomic_DNA"/>
</dbReference>
<evidence type="ECO:0000313" key="1">
    <source>
        <dbReference type="EMBL" id="KAF7233780.1"/>
    </source>
</evidence>